<proteinExistence type="predicted"/>
<evidence type="ECO:0000256" key="2">
    <source>
        <dbReference type="SAM" id="Coils"/>
    </source>
</evidence>
<feature type="coiled-coil region" evidence="2">
    <location>
        <begin position="42"/>
        <end position="69"/>
    </location>
</feature>
<evidence type="ECO:0000313" key="5">
    <source>
        <dbReference type="Proteomes" id="UP001190926"/>
    </source>
</evidence>
<dbReference type="GO" id="GO:0015031">
    <property type="term" value="P:protein transport"/>
    <property type="evidence" value="ECO:0007669"/>
    <property type="project" value="UniProtKB-KW"/>
</dbReference>
<dbReference type="AlphaFoldDB" id="A0AAD4JIJ6"/>
<sequence>MRFFSSLKMKLIASCFAANAKADISDMKMASQLARKSSEIGVESFIEQIEQIEEQIEIFSNLLVKLKEASEESKSVTKTSSMTVTGTRPDDEVMNTLEEFDERHDTLKQTEKKLLELHQIYLDMAVLVVAQGDMIDDHIEKKVCFGAFNDVRQF</sequence>
<evidence type="ECO:0000256" key="1">
    <source>
        <dbReference type="ARBA" id="ARBA00022927"/>
    </source>
</evidence>
<feature type="domain" description="T-SNARE coiled-coil homology" evidence="3">
    <location>
        <begin position="97"/>
        <end position="137"/>
    </location>
</feature>
<gene>
    <name evidence="4" type="ORF">C2S53_013368</name>
</gene>
<evidence type="ECO:0000259" key="3">
    <source>
        <dbReference type="PROSITE" id="PS50192"/>
    </source>
</evidence>
<dbReference type="EMBL" id="SDAM02000053">
    <property type="protein sequence ID" value="KAH6834081.1"/>
    <property type="molecule type" value="Genomic_DNA"/>
</dbReference>
<dbReference type="InterPro" id="IPR010989">
    <property type="entry name" value="SNARE"/>
</dbReference>
<name>A0AAD4JIJ6_PERFH</name>
<dbReference type="GO" id="GO:0016192">
    <property type="term" value="P:vesicle-mediated transport"/>
    <property type="evidence" value="ECO:0007669"/>
    <property type="project" value="InterPro"/>
</dbReference>
<organism evidence="4 5">
    <name type="scientific">Perilla frutescens var. hirtella</name>
    <name type="common">Perilla citriodora</name>
    <name type="synonym">Perilla setoyensis</name>
    <dbReference type="NCBI Taxonomy" id="608512"/>
    <lineage>
        <taxon>Eukaryota</taxon>
        <taxon>Viridiplantae</taxon>
        <taxon>Streptophyta</taxon>
        <taxon>Embryophyta</taxon>
        <taxon>Tracheophyta</taxon>
        <taxon>Spermatophyta</taxon>
        <taxon>Magnoliopsida</taxon>
        <taxon>eudicotyledons</taxon>
        <taxon>Gunneridae</taxon>
        <taxon>Pentapetalae</taxon>
        <taxon>asterids</taxon>
        <taxon>lamiids</taxon>
        <taxon>Lamiales</taxon>
        <taxon>Lamiaceae</taxon>
        <taxon>Nepetoideae</taxon>
        <taxon>Elsholtzieae</taxon>
        <taxon>Perilla</taxon>
    </lineage>
</organism>
<keyword evidence="2" id="KW-0175">Coiled coil</keyword>
<keyword evidence="1" id="KW-0813">Transport</keyword>
<reference evidence="4 5" key="1">
    <citation type="journal article" date="2021" name="Nat. Commun.">
        <title>Incipient diploidization of the medicinal plant Perilla within 10,000 years.</title>
        <authorList>
            <person name="Zhang Y."/>
            <person name="Shen Q."/>
            <person name="Leng L."/>
            <person name="Zhang D."/>
            <person name="Chen S."/>
            <person name="Shi Y."/>
            <person name="Ning Z."/>
            <person name="Chen S."/>
        </authorList>
    </citation>
    <scope>NUCLEOTIDE SEQUENCE [LARGE SCALE GENOMIC DNA]</scope>
    <source>
        <strain evidence="5">cv. PC099</strain>
    </source>
</reference>
<dbReference type="GO" id="GO:0016020">
    <property type="term" value="C:membrane"/>
    <property type="evidence" value="ECO:0007669"/>
    <property type="project" value="InterPro"/>
</dbReference>
<dbReference type="Gene3D" id="1.20.5.110">
    <property type="match status" value="1"/>
</dbReference>
<dbReference type="InterPro" id="IPR000727">
    <property type="entry name" value="T_SNARE_dom"/>
</dbReference>
<keyword evidence="5" id="KW-1185">Reference proteome</keyword>
<dbReference type="SUPFAM" id="SSF47661">
    <property type="entry name" value="t-snare proteins"/>
    <property type="match status" value="1"/>
</dbReference>
<protein>
    <recommendedName>
        <fullName evidence="3">t-SNARE coiled-coil homology domain-containing protein</fullName>
    </recommendedName>
</protein>
<dbReference type="PROSITE" id="PS50192">
    <property type="entry name" value="T_SNARE"/>
    <property type="match status" value="1"/>
</dbReference>
<evidence type="ECO:0000313" key="4">
    <source>
        <dbReference type="EMBL" id="KAH6834081.1"/>
    </source>
</evidence>
<dbReference type="Proteomes" id="UP001190926">
    <property type="component" value="Unassembled WGS sequence"/>
</dbReference>
<comment type="caution">
    <text evidence="4">The sequence shown here is derived from an EMBL/GenBank/DDBJ whole genome shotgun (WGS) entry which is preliminary data.</text>
</comment>
<accession>A0AAD4JIJ6</accession>
<keyword evidence="1" id="KW-0653">Protein transport</keyword>